<comment type="caution">
    <text evidence="1">The sequence shown here is derived from an EMBL/GenBank/DDBJ whole genome shotgun (WGS) entry which is preliminary data.</text>
</comment>
<protein>
    <submittedName>
        <fullName evidence="1">Uncharacterized protein</fullName>
    </submittedName>
</protein>
<sequence>MRKFFIISLGLLFACRNETPFSEADICDTNESSCYGTEEPITEGSGLSAPNKSLNMYQDGERTYINVAFL</sequence>
<dbReference type="Proteomes" id="UP000670776">
    <property type="component" value="Unassembled WGS sequence"/>
</dbReference>
<keyword evidence="2" id="KW-1185">Reference proteome</keyword>
<evidence type="ECO:0000313" key="1">
    <source>
        <dbReference type="EMBL" id="MBP0905364.1"/>
    </source>
</evidence>
<organism evidence="1 2">
    <name type="scientific">Mariniflexile gromovii</name>
    <dbReference type="NCBI Taxonomy" id="362523"/>
    <lineage>
        <taxon>Bacteria</taxon>
        <taxon>Pseudomonadati</taxon>
        <taxon>Bacteroidota</taxon>
        <taxon>Flavobacteriia</taxon>
        <taxon>Flavobacteriales</taxon>
        <taxon>Flavobacteriaceae</taxon>
        <taxon>Mariniflexile</taxon>
    </lineage>
</organism>
<name>A0ABS4BXQ7_9FLAO</name>
<evidence type="ECO:0000313" key="2">
    <source>
        <dbReference type="Proteomes" id="UP000670776"/>
    </source>
</evidence>
<dbReference type="RefSeq" id="WP_209656328.1">
    <property type="nucleotide sequence ID" value="NZ_JAGJCB010000021.1"/>
</dbReference>
<dbReference type="PROSITE" id="PS51257">
    <property type="entry name" value="PROKAR_LIPOPROTEIN"/>
    <property type="match status" value="1"/>
</dbReference>
<gene>
    <name evidence="1" type="ORF">J8H85_16140</name>
</gene>
<proteinExistence type="predicted"/>
<reference evidence="1 2" key="1">
    <citation type="submission" date="2021-04" db="EMBL/GenBank/DDBJ databases">
        <title>Mariniflexile gromovii gen. nov., sp. nov., a gliding bacterium isolated from the sea urchin Strongylocentrotus intermedius.</title>
        <authorList>
            <person name="Ko S."/>
            <person name="Le V."/>
            <person name="Ahn C.-Y."/>
            <person name="Oh H.-M."/>
        </authorList>
    </citation>
    <scope>NUCLEOTIDE SEQUENCE [LARGE SCALE GENOMIC DNA]</scope>
    <source>
        <strain evidence="1 2">KCTC 12570</strain>
    </source>
</reference>
<accession>A0ABS4BXQ7</accession>
<dbReference type="EMBL" id="JAGJCB010000021">
    <property type="protein sequence ID" value="MBP0905364.1"/>
    <property type="molecule type" value="Genomic_DNA"/>
</dbReference>